<feature type="region of interest" description="Disordered" evidence="3">
    <location>
        <begin position="125"/>
        <end position="145"/>
    </location>
</feature>
<dbReference type="SUPFAM" id="SSF47473">
    <property type="entry name" value="EF-hand"/>
    <property type="match status" value="1"/>
</dbReference>
<dbReference type="InterPro" id="IPR002048">
    <property type="entry name" value="EF_hand_dom"/>
</dbReference>
<evidence type="ECO:0000256" key="1">
    <source>
        <dbReference type="ARBA" id="ARBA00022837"/>
    </source>
</evidence>
<dbReference type="InterPro" id="IPR011992">
    <property type="entry name" value="EF-hand-dom_pair"/>
</dbReference>
<dbReference type="EMBL" id="CAJNNV010028961">
    <property type="protein sequence ID" value="CAE8626370.1"/>
    <property type="molecule type" value="Genomic_DNA"/>
</dbReference>
<keyword evidence="2" id="KW-0175">Coiled coil</keyword>
<gene>
    <name evidence="5" type="ORF">PGLA1383_LOCUS43300</name>
</gene>
<feature type="region of interest" description="Disordered" evidence="3">
    <location>
        <begin position="1"/>
        <end position="107"/>
    </location>
</feature>
<evidence type="ECO:0000256" key="3">
    <source>
        <dbReference type="SAM" id="MobiDB-lite"/>
    </source>
</evidence>
<dbReference type="PROSITE" id="PS00018">
    <property type="entry name" value="EF_HAND_1"/>
    <property type="match status" value="1"/>
</dbReference>
<keyword evidence="6" id="KW-1185">Reference proteome</keyword>
<feature type="coiled-coil region" evidence="2">
    <location>
        <begin position="549"/>
        <end position="618"/>
    </location>
</feature>
<feature type="coiled-coil region" evidence="2">
    <location>
        <begin position="468"/>
        <end position="495"/>
    </location>
</feature>
<evidence type="ECO:0000313" key="5">
    <source>
        <dbReference type="EMBL" id="CAE8626370.1"/>
    </source>
</evidence>
<accession>A0A813GTE0</accession>
<proteinExistence type="predicted"/>
<dbReference type="AlphaFoldDB" id="A0A813GTE0"/>
<reference evidence="5" key="1">
    <citation type="submission" date="2021-02" db="EMBL/GenBank/DDBJ databases">
        <authorList>
            <person name="Dougan E. K."/>
            <person name="Rhodes N."/>
            <person name="Thang M."/>
            <person name="Chan C."/>
        </authorList>
    </citation>
    <scope>NUCLEOTIDE SEQUENCE</scope>
</reference>
<evidence type="ECO:0000313" key="6">
    <source>
        <dbReference type="Proteomes" id="UP000654075"/>
    </source>
</evidence>
<dbReference type="InterPro" id="IPR018247">
    <property type="entry name" value="EF_Hand_1_Ca_BS"/>
</dbReference>
<organism evidence="5 6">
    <name type="scientific">Polarella glacialis</name>
    <name type="common">Dinoflagellate</name>
    <dbReference type="NCBI Taxonomy" id="89957"/>
    <lineage>
        <taxon>Eukaryota</taxon>
        <taxon>Sar</taxon>
        <taxon>Alveolata</taxon>
        <taxon>Dinophyceae</taxon>
        <taxon>Suessiales</taxon>
        <taxon>Suessiaceae</taxon>
        <taxon>Polarella</taxon>
    </lineage>
</organism>
<feature type="coiled-coil region" evidence="2">
    <location>
        <begin position="305"/>
        <end position="374"/>
    </location>
</feature>
<protein>
    <recommendedName>
        <fullName evidence="4">EF-hand domain-containing protein</fullName>
    </recommendedName>
</protein>
<dbReference type="Gene3D" id="1.10.238.10">
    <property type="entry name" value="EF-hand"/>
    <property type="match status" value="1"/>
</dbReference>
<keyword evidence="1" id="KW-0106">Calcium</keyword>
<dbReference type="PROSITE" id="PS50222">
    <property type="entry name" value="EF_HAND_2"/>
    <property type="match status" value="1"/>
</dbReference>
<dbReference type="Pfam" id="PF13499">
    <property type="entry name" value="EF-hand_7"/>
    <property type="match status" value="1"/>
</dbReference>
<sequence>MLSEMFQHARRQRTPGEDSSLAGSPGPEVVLTSPRQPLGRGASPPPPRGLEMLRAGKAVAGGSSGSRHPRASSSSSSKPRKLVLEDTDEDWRSASRPRSPLRGPFDYGGSRTATSWLEDCGQSQRMSAGDVRNGRGSAVPSPPKRRVLDGEFGSVAETAAQARFAESSMLESWQAETKAMSAYIQSLEAKLQALSIENGSFLQHRFADKARIAELQAQLSEALQLRSRKGVVEAQVSEARRLAQDVLAAWRALTWEACRERMRAAAAALSSARTEHAGTTGSYRTSQNRLEEAERCNVQVEAAGNAEVSQNALGLEEQLAKTEAAFKTEQARLGVEESQGRESQLEISALQSRAAEAGEEMRKLSSQLSRAEADVQVRLQAEHQMLKHEELEAWSARSEASASRALSLEAMEELRELHGMLECKQTSLVSQNALGLEEQLAKTEAAFKTEQARLGVEESQGRESQLEISALQSRAAEAGEEMRKLSSQLSKSEADVQVRLQAEHQMLKHEELEAWSARSEASASRALSLQAMEELRELHGMLECKQTSLAAVNQRAETAEILVESLQEVLREAEVAAVSATVAIQQSASAVECARASEQEAIAEVAEVQSELQELLAKVKANCDQGFCPGVSAKGQETEGSSSELQEAVKEIRRWRSSGGPLSKFNGSVLQRALRARVGELEQCLIDARAQQERGLCQASPGNTVAAVVLAKEAAYGAKVHAIQEELSDAHEVRAAAEALVGEMQALASRGAPEESNEAVMSFTADILDVLASCEWQRPCIGSAAAKAAAEAAAKKSAEQQRAANQAVAASGTDAHHMVWAKKMLQNENELHDRSDREFAAADADNSGSLDVKETVELVFKICLEMSLKLPKKEKIAELVQLCDKSKDGALQMNEFRTAFKAVLKSCIHEAEKEDAEAAAATLSWPPPARHGAEGC</sequence>
<dbReference type="GO" id="GO:0005509">
    <property type="term" value="F:calcium ion binding"/>
    <property type="evidence" value="ECO:0007669"/>
    <property type="project" value="InterPro"/>
</dbReference>
<feature type="domain" description="EF-hand" evidence="4">
    <location>
        <begin position="871"/>
        <end position="906"/>
    </location>
</feature>
<name>A0A813GTE0_POLGL</name>
<evidence type="ECO:0000259" key="4">
    <source>
        <dbReference type="PROSITE" id="PS50222"/>
    </source>
</evidence>
<dbReference type="OrthoDB" id="10671323at2759"/>
<comment type="caution">
    <text evidence="5">The sequence shown here is derived from an EMBL/GenBank/DDBJ whole genome shotgun (WGS) entry which is preliminary data.</text>
</comment>
<dbReference type="Proteomes" id="UP000654075">
    <property type="component" value="Unassembled WGS sequence"/>
</dbReference>
<evidence type="ECO:0000256" key="2">
    <source>
        <dbReference type="SAM" id="Coils"/>
    </source>
</evidence>